<dbReference type="InterPro" id="IPR001279">
    <property type="entry name" value="Metallo-B-lactamas"/>
</dbReference>
<sequence>MNRRSVGRIASAAAVLTLGGVGYSAVARSRNRYYDGPVSDHYDGVRFFGPGPVTDRGLLDLARWQMGGGREPWPESFPSPYADRPPERVPGLRIALVGHATLLIQTAGRNILTDPIWSERASPVRFAGPRRVNPPGIAFDDLPPIDAVLITHNHYDHLDVETIARLWHRDAPKVVAPLGNDSIIRAHDDAVRVEALDWGQSVGLGGGVAAHLEPAHHWSARGISDRRMALWGAYVLTSAAGTLYMAGDTGYVDGGTFRSVRARFGAPRVAALPIGAYEPRWFMQPQHMNPADAVQAFRDLEAEQALGIHWGTFQLTNEKVDQPEIDLAAALAEAEIPPERFPAMRPGQVWTPAERIPA</sequence>
<dbReference type="SUPFAM" id="SSF56281">
    <property type="entry name" value="Metallo-hydrolase/oxidoreductase"/>
    <property type="match status" value="1"/>
</dbReference>
<gene>
    <name evidence="2" type="ORF">HJG44_12220</name>
</gene>
<dbReference type="PANTHER" id="PTHR15032:SF4">
    <property type="entry name" value="N-ACYL-PHOSPHATIDYLETHANOLAMINE-HYDROLYZING PHOSPHOLIPASE D"/>
    <property type="match status" value="1"/>
</dbReference>
<dbReference type="PANTHER" id="PTHR15032">
    <property type="entry name" value="N-ACYL-PHOSPHATIDYLETHANOLAMINE-HYDROLYZING PHOSPHOLIPASE D"/>
    <property type="match status" value="1"/>
</dbReference>
<keyword evidence="3" id="KW-1185">Reference proteome</keyword>
<dbReference type="GO" id="GO:0005737">
    <property type="term" value="C:cytoplasm"/>
    <property type="evidence" value="ECO:0007669"/>
    <property type="project" value="TreeGrafter"/>
</dbReference>
<feature type="domain" description="Metallo-beta-lactamase" evidence="1">
    <location>
        <begin position="109"/>
        <end position="310"/>
    </location>
</feature>
<dbReference type="Gene3D" id="3.60.15.10">
    <property type="entry name" value="Ribonuclease Z/Hydroxyacylglutathione hydrolase-like"/>
    <property type="match status" value="1"/>
</dbReference>
<organism evidence="2 3">
    <name type="scientific">Enterovirga aerilata</name>
    <dbReference type="NCBI Taxonomy" id="2730920"/>
    <lineage>
        <taxon>Bacteria</taxon>
        <taxon>Pseudomonadati</taxon>
        <taxon>Pseudomonadota</taxon>
        <taxon>Alphaproteobacteria</taxon>
        <taxon>Hyphomicrobiales</taxon>
        <taxon>Methylobacteriaceae</taxon>
        <taxon>Enterovirga</taxon>
    </lineage>
</organism>
<reference evidence="2 3" key="1">
    <citation type="submission" date="2020-04" db="EMBL/GenBank/DDBJ databases">
        <title>Enterovirga sp. isolate from soil.</title>
        <authorList>
            <person name="Chea S."/>
            <person name="Kim D.-U."/>
        </authorList>
    </citation>
    <scope>NUCLEOTIDE SEQUENCE [LARGE SCALE GENOMIC DNA]</scope>
    <source>
        <strain evidence="2 3">DB1703</strain>
    </source>
</reference>
<comment type="caution">
    <text evidence="2">The sequence shown here is derived from an EMBL/GenBank/DDBJ whole genome shotgun (WGS) entry which is preliminary data.</text>
</comment>
<dbReference type="InterPro" id="IPR036866">
    <property type="entry name" value="RibonucZ/Hydroxyglut_hydro"/>
</dbReference>
<protein>
    <recommendedName>
        <fullName evidence="1">Metallo-beta-lactamase domain-containing protein</fullName>
    </recommendedName>
</protein>
<dbReference type="EMBL" id="JABEPP010000003">
    <property type="protein sequence ID" value="NNM73145.1"/>
    <property type="molecule type" value="Genomic_DNA"/>
</dbReference>
<name>A0A849IA47_9HYPH</name>
<dbReference type="Pfam" id="PF12706">
    <property type="entry name" value="Lactamase_B_2"/>
    <property type="match status" value="1"/>
</dbReference>
<dbReference type="AlphaFoldDB" id="A0A849IA47"/>
<evidence type="ECO:0000313" key="3">
    <source>
        <dbReference type="Proteomes" id="UP000564885"/>
    </source>
</evidence>
<accession>A0A849IA47</accession>
<evidence type="ECO:0000259" key="1">
    <source>
        <dbReference type="Pfam" id="PF12706"/>
    </source>
</evidence>
<dbReference type="RefSeq" id="WP_171218636.1">
    <property type="nucleotide sequence ID" value="NZ_JABEPP010000003.1"/>
</dbReference>
<proteinExistence type="predicted"/>
<evidence type="ECO:0000313" key="2">
    <source>
        <dbReference type="EMBL" id="NNM73145.1"/>
    </source>
</evidence>
<dbReference type="Proteomes" id="UP000564885">
    <property type="component" value="Unassembled WGS sequence"/>
</dbReference>